<name>A0A6A4I6U8_9AGAR</name>
<keyword evidence="3" id="KW-0472">Membrane</keyword>
<sequence>MHPQLADKKLGKCSSSVAFDPLTTTSVCKDFIQALEECHLSTWARFTGGCNKYKDAMNVCLHEESVARSARNRENAKDRQAKREEATKAFFED</sequence>
<keyword evidence="2" id="KW-1015">Disulfide bond</keyword>
<proteinExistence type="inferred from homology"/>
<dbReference type="Pfam" id="PF08583">
    <property type="entry name" value="Cmc1"/>
    <property type="match status" value="1"/>
</dbReference>
<gene>
    <name evidence="5" type="ORF">BT96DRAFT_851755</name>
</gene>
<evidence type="ECO:0000313" key="6">
    <source>
        <dbReference type="Proteomes" id="UP000799118"/>
    </source>
</evidence>
<evidence type="ECO:0000256" key="2">
    <source>
        <dbReference type="ARBA" id="ARBA00023157"/>
    </source>
</evidence>
<protein>
    <recommendedName>
        <fullName evidence="3">COX assembly mitochondrial protein</fullName>
    </recommendedName>
</protein>
<dbReference type="Proteomes" id="UP000799118">
    <property type="component" value="Unassembled WGS sequence"/>
</dbReference>
<dbReference type="AlphaFoldDB" id="A0A6A4I6U8"/>
<reference evidence="5" key="1">
    <citation type="journal article" date="2019" name="Environ. Microbiol.">
        <title>Fungal ecological strategies reflected in gene transcription - a case study of two litter decomposers.</title>
        <authorList>
            <person name="Barbi F."/>
            <person name="Kohler A."/>
            <person name="Barry K."/>
            <person name="Baskaran P."/>
            <person name="Daum C."/>
            <person name="Fauchery L."/>
            <person name="Ihrmark K."/>
            <person name="Kuo A."/>
            <person name="LaButti K."/>
            <person name="Lipzen A."/>
            <person name="Morin E."/>
            <person name="Grigoriev I.V."/>
            <person name="Henrissat B."/>
            <person name="Lindahl B."/>
            <person name="Martin F."/>
        </authorList>
    </citation>
    <scope>NUCLEOTIDE SEQUENCE</scope>
    <source>
        <strain evidence="5">JB14</strain>
    </source>
</reference>
<keyword evidence="3" id="KW-0999">Mitochondrion inner membrane</keyword>
<dbReference type="EMBL" id="ML769402">
    <property type="protein sequence ID" value="KAE9406439.1"/>
    <property type="molecule type" value="Genomic_DNA"/>
</dbReference>
<dbReference type="InterPro" id="IPR013892">
    <property type="entry name" value="Cyt_c_biogenesis_Cmc1-like"/>
</dbReference>
<dbReference type="OrthoDB" id="532630at2759"/>
<keyword evidence="3" id="KW-0143">Chaperone</keyword>
<organism evidence="5 6">
    <name type="scientific">Gymnopus androsaceus JB14</name>
    <dbReference type="NCBI Taxonomy" id="1447944"/>
    <lineage>
        <taxon>Eukaryota</taxon>
        <taxon>Fungi</taxon>
        <taxon>Dikarya</taxon>
        <taxon>Basidiomycota</taxon>
        <taxon>Agaricomycotina</taxon>
        <taxon>Agaricomycetes</taxon>
        <taxon>Agaricomycetidae</taxon>
        <taxon>Agaricales</taxon>
        <taxon>Marasmiineae</taxon>
        <taxon>Omphalotaceae</taxon>
        <taxon>Gymnopus</taxon>
    </lineage>
</organism>
<dbReference type="GO" id="GO:0005743">
    <property type="term" value="C:mitochondrial inner membrane"/>
    <property type="evidence" value="ECO:0007669"/>
    <property type="project" value="UniProtKB-SubCell"/>
</dbReference>
<comment type="function">
    <text evidence="3">Required for mitochondrial cytochrome c oxidase (COX) assembly and respiration.</text>
</comment>
<accession>A0A6A4I6U8</accession>
<evidence type="ECO:0000256" key="4">
    <source>
        <dbReference type="SAM" id="MobiDB-lite"/>
    </source>
</evidence>
<evidence type="ECO:0000256" key="1">
    <source>
        <dbReference type="ARBA" id="ARBA00007347"/>
    </source>
</evidence>
<comment type="subcellular location">
    <subcellularLocation>
        <location evidence="3">Mitochondrion inner membrane</location>
    </subcellularLocation>
</comment>
<feature type="region of interest" description="Disordered" evidence="4">
    <location>
        <begin position="70"/>
        <end position="93"/>
    </location>
</feature>
<evidence type="ECO:0000313" key="5">
    <source>
        <dbReference type="EMBL" id="KAE9406439.1"/>
    </source>
</evidence>
<keyword evidence="6" id="KW-1185">Reference proteome</keyword>
<comment type="similarity">
    <text evidence="1 3">Belongs to the CMC family.</text>
</comment>
<keyword evidence="3" id="KW-0496">Mitochondrion</keyword>
<evidence type="ECO:0000256" key="3">
    <source>
        <dbReference type="RuleBase" id="RU364104"/>
    </source>
</evidence>